<sequence>MLDSALGTPLGFDQRTLENLSNLNTTNDDVICVRMYVLRSRPTIILASLDSRNEALAKVHVIYLFNFEACDIFHQISHKTSRCAHLKEVWNSDCMKTNGWCSLGSILNFNYISSTSAKVNRDSLKAGMPTTRKRGRPRKVEQVVEGTLQRDTTRDTTGGI</sequence>
<keyword evidence="2" id="KW-1185">Reference proteome</keyword>
<dbReference type="EMBL" id="JAUIZM010000011">
    <property type="protein sequence ID" value="KAK1357243.1"/>
    <property type="molecule type" value="Genomic_DNA"/>
</dbReference>
<reference evidence="1" key="1">
    <citation type="submission" date="2023-02" db="EMBL/GenBank/DDBJ databases">
        <title>Genome of toxic invasive species Heracleum sosnowskyi carries increased number of genes despite the absence of recent whole-genome duplications.</title>
        <authorList>
            <person name="Schelkunov M."/>
            <person name="Shtratnikova V."/>
            <person name="Makarenko M."/>
            <person name="Klepikova A."/>
            <person name="Omelchenko D."/>
            <person name="Novikova G."/>
            <person name="Obukhova E."/>
            <person name="Bogdanov V."/>
            <person name="Penin A."/>
            <person name="Logacheva M."/>
        </authorList>
    </citation>
    <scope>NUCLEOTIDE SEQUENCE</scope>
    <source>
        <strain evidence="1">Hsosn_3</strain>
        <tissue evidence="1">Leaf</tissue>
    </source>
</reference>
<evidence type="ECO:0000313" key="2">
    <source>
        <dbReference type="Proteomes" id="UP001237642"/>
    </source>
</evidence>
<accession>A0AAD8M2P8</accession>
<organism evidence="1 2">
    <name type="scientific">Heracleum sosnowskyi</name>
    <dbReference type="NCBI Taxonomy" id="360622"/>
    <lineage>
        <taxon>Eukaryota</taxon>
        <taxon>Viridiplantae</taxon>
        <taxon>Streptophyta</taxon>
        <taxon>Embryophyta</taxon>
        <taxon>Tracheophyta</taxon>
        <taxon>Spermatophyta</taxon>
        <taxon>Magnoliopsida</taxon>
        <taxon>eudicotyledons</taxon>
        <taxon>Gunneridae</taxon>
        <taxon>Pentapetalae</taxon>
        <taxon>asterids</taxon>
        <taxon>campanulids</taxon>
        <taxon>Apiales</taxon>
        <taxon>Apiaceae</taxon>
        <taxon>Apioideae</taxon>
        <taxon>apioid superclade</taxon>
        <taxon>Tordylieae</taxon>
        <taxon>Tordyliinae</taxon>
        <taxon>Heracleum</taxon>
    </lineage>
</organism>
<evidence type="ECO:0000313" key="1">
    <source>
        <dbReference type="EMBL" id="KAK1357243.1"/>
    </source>
</evidence>
<dbReference type="AlphaFoldDB" id="A0AAD8M2P8"/>
<proteinExistence type="predicted"/>
<name>A0AAD8M2P8_9APIA</name>
<comment type="caution">
    <text evidence="1">The sequence shown here is derived from an EMBL/GenBank/DDBJ whole genome shotgun (WGS) entry which is preliminary data.</text>
</comment>
<dbReference type="Proteomes" id="UP001237642">
    <property type="component" value="Unassembled WGS sequence"/>
</dbReference>
<gene>
    <name evidence="1" type="ORF">POM88_050499</name>
</gene>
<protein>
    <submittedName>
        <fullName evidence="1">Uncharacterized protein</fullName>
    </submittedName>
</protein>
<reference evidence="1" key="2">
    <citation type="submission" date="2023-05" db="EMBL/GenBank/DDBJ databases">
        <authorList>
            <person name="Schelkunov M.I."/>
        </authorList>
    </citation>
    <scope>NUCLEOTIDE SEQUENCE</scope>
    <source>
        <strain evidence="1">Hsosn_3</strain>
        <tissue evidence="1">Leaf</tissue>
    </source>
</reference>